<dbReference type="GO" id="GO:0035438">
    <property type="term" value="F:cyclic-di-GMP binding"/>
    <property type="evidence" value="ECO:0007669"/>
    <property type="project" value="InterPro"/>
</dbReference>
<reference evidence="2 3" key="1">
    <citation type="journal article" date="2016" name="Nat. Commun.">
        <title>Thousands of microbial genomes shed light on interconnected biogeochemical processes in an aquifer system.</title>
        <authorList>
            <person name="Anantharaman K."/>
            <person name="Brown C.T."/>
            <person name="Hug L.A."/>
            <person name="Sharon I."/>
            <person name="Castelle C.J."/>
            <person name="Probst A.J."/>
            <person name="Thomas B.C."/>
            <person name="Singh A."/>
            <person name="Wilkins M.J."/>
            <person name="Karaoz U."/>
            <person name="Brodie E.L."/>
            <person name="Williams K.H."/>
            <person name="Hubbard S.S."/>
            <person name="Banfield J.F."/>
        </authorList>
    </citation>
    <scope>NUCLEOTIDE SEQUENCE [LARGE SCALE GENOMIC DNA]</scope>
</reference>
<evidence type="ECO:0000313" key="2">
    <source>
        <dbReference type="EMBL" id="OGI46373.1"/>
    </source>
</evidence>
<evidence type="ECO:0000313" key="3">
    <source>
        <dbReference type="Proteomes" id="UP000178885"/>
    </source>
</evidence>
<evidence type="ECO:0000259" key="1">
    <source>
        <dbReference type="Pfam" id="PF07238"/>
    </source>
</evidence>
<feature type="domain" description="PilZ" evidence="1">
    <location>
        <begin position="4"/>
        <end position="103"/>
    </location>
</feature>
<dbReference type="AlphaFoldDB" id="A0A1F6TMK8"/>
<dbReference type="Pfam" id="PF07238">
    <property type="entry name" value="PilZ"/>
    <property type="match status" value="1"/>
</dbReference>
<proteinExistence type="predicted"/>
<sequence length="110" mass="12516">MSAERRESPRIDITLDAFLSHGDRGFLRHTARNIGLDGVFLETDLSRLPRHALMELALQLPTEAGRKIHRFRVRRVHATGSGAGLEFDRIDPDSYEVLLELVLSPRRKTT</sequence>
<organism evidence="2 3">
    <name type="scientific">Candidatus Muproteobacteria bacterium RBG_16_65_34</name>
    <dbReference type="NCBI Taxonomy" id="1817760"/>
    <lineage>
        <taxon>Bacteria</taxon>
        <taxon>Pseudomonadati</taxon>
        <taxon>Pseudomonadota</taxon>
        <taxon>Candidatus Muproteobacteria</taxon>
    </lineage>
</organism>
<protein>
    <recommendedName>
        <fullName evidence="1">PilZ domain-containing protein</fullName>
    </recommendedName>
</protein>
<dbReference type="InterPro" id="IPR009875">
    <property type="entry name" value="PilZ_domain"/>
</dbReference>
<dbReference type="Proteomes" id="UP000178885">
    <property type="component" value="Unassembled WGS sequence"/>
</dbReference>
<dbReference type="SUPFAM" id="SSF141371">
    <property type="entry name" value="PilZ domain-like"/>
    <property type="match status" value="1"/>
</dbReference>
<comment type="caution">
    <text evidence="2">The sequence shown here is derived from an EMBL/GenBank/DDBJ whole genome shotgun (WGS) entry which is preliminary data.</text>
</comment>
<dbReference type="EMBL" id="MFSU01000084">
    <property type="protein sequence ID" value="OGI46373.1"/>
    <property type="molecule type" value="Genomic_DNA"/>
</dbReference>
<name>A0A1F6TMK8_9PROT</name>
<gene>
    <name evidence="2" type="ORF">A2151_06170</name>
</gene>
<dbReference type="Gene3D" id="2.40.10.220">
    <property type="entry name" value="predicted glycosyltransferase like domains"/>
    <property type="match status" value="1"/>
</dbReference>
<accession>A0A1F6TMK8</accession>